<evidence type="ECO:0000313" key="6">
    <source>
        <dbReference type="Proteomes" id="UP000738325"/>
    </source>
</evidence>
<dbReference type="PANTHER" id="PTHR10587">
    <property type="entry name" value="GLYCOSYL TRANSFERASE-RELATED"/>
    <property type="match status" value="1"/>
</dbReference>
<dbReference type="OrthoDB" id="407355at2759"/>
<organism evidence="5 6">
    <name type="scientific">Dissophora globulifera</name>
    <dbReference type="NCBI Taxonomy" id="979702"/>
    <lineage>
        <taxon>Eukaryota</taxon>
        <taxon>Fungi</taxon>
        <taxon>Fungi incertae sedis</taxon>
        <taxon>Mucoromycota</taxon>
        <taxon>Mortierellomycotina</taxon>
        <taxon>Mortierellomycetes</taxon>
        <taxon>Mortierellales</taxon>
        <taxon>Mortierellaceae</taxon>
        <taxon>Dissophora</taxon>
    </lineage>
</organism>
<feature type="chain" id="PRO_5040243332" evidence="3">
    <location>
        <begin position="22"/>
        <end position="369"/>
    </location>
</feature>
<keyword evidence="1" id="KW-0479">Metal-binding</keyword>
<dbReference type="EMBL" id="JAAAIP010000843">
    <property type="protein sequence ID" value="KAG0312114.1"/>
    <property type="molecule type" value="Genomic_DNA"/>
</dbReference>
<dbReference type="Proteomes" id="UP000738325">
    <property type="component" value="Unassembled WGS sequence"/>
</dbReference>
<keyword evidence="2" id="KW-0378">Hydrolase</keyword>
<dbReference type="GO" id="GO:0046872">
    <property type="term" value="F:metal ion binding"/>
    <property type="evidence" value="ECO:0007669"/>
    <property type="project" value="UniProtKB-KW"/>
</dbReference>
<keyword evidence="6" id="KW-1185">Reference proteome</keyword>
<dbReference type="GO" id="GO:0016020">
    <property type="term" value="C:membrane"/>
    <property type="evidence" value="ECO:0007669"/>
    <property type="project" value="TreeGrafter"/>
</dbReference>
<dbReference type="GO" id="GO:0005975">
    <property type="term" value="P:carbohydrate metabolic process"/>
    <property type="evidence" value="ECO:0007669"/>
    <property type="project" value="InterPro"/>
</dbReference>
<protein>
    <submittedName>
        <fullName evidence="5">Chitin deacetylase</fullName>
    </submittedName>
</protein>
<evidence type="ECO:0000256" key="2">
    <source>
        <dbReference type="ARBA" id="ARBA00022801"/>
    </source>
</evidence>
<dbReference type="PROSITE" id="PS51677">
    <property type="entry name" value="NODB"/>
    <property type="match status" value="1"/>
</dbReference>
<reference evidence="5" key="1">
    <citation type="journal article" date="2020" name="Fungal Divers.">
        <title>Resolving the Mortierellaceae phylogeny through synthesis of multi-gene phylogenetics and phylogenomics.</title>
        <authorList>
            <person name="Vandepol N."/>
            <person name="Liber J."/>
            <person name="Desiro A."/>
            <person name="Na H."/>
            <person name="Kennedy M."/>
            <person name="Barry K."/>
            <person name="Grigoriev I.V."/>
            <person name="Miller A.N."/>
            <person name="O'Donnell K."/>
            <person name="Stajich J.E."/>
            <person name="Bonito G."/>
        </authorList>
    </citation>
    <scope>NUCLEOTIDE SEQUENCE</scope>
    <source>
        <strain evidence="5">REB-010B</strain>
    </source>
</reference>
<dbReference type="Gene3D" id="3.20.20.370">
    <property type="entry name" value="Glycoside hydrolase/deacetylase"/>
    <property type="match status" value="1"/>
</dbReference>
<comment type="caution">
    <text evidence="5">The sequence shown here is derived from an EMBL/GenBank/DDBJ whole genome shotgun (WGS) entry which is preliminary data.</text>
</comment>
<evidence type="ECO:0000256" key="1">
    <source>
        <dbReference type="ARBA" id="ARBA00022723"/>
    </source>
</evidence>
<dbReference type="InterPro" id="IPR002509">
    <property type="entry name" value="NODB_dom"/>
</dbReference>
<feature type="signal peptide" evidence="3">
    <location>
        <begin position="1"/>
        <end position="21"/>
    </location>
</feature>
<dbReference type="GO" id="GO:0004099">
    <property type="term" value="F:chitin deacetylase activity"/>
    <property type="evidence" value="ECO:0007669"/>
    <property type="project" value="UniProtKB-ARBA"/>
</dbReference>
<evidence type="ECO:0000259" key="4">
    <source>
        <dbReference type="PROSITE" id="PS51677"/>
    </source>
</evidence>
<gene>
    <name evidence="5" type="primary">CDA2_16</name>
    <name evidence="5" type="ORF">BGZ99_009718</name>
</gene>
<sequence>MVKFFTSSIAGMAMAVAAVYAQTTAPAPPTTSPGVTYPPVNAVPPIDSPEVVAWLKEIDLTGAPTIPLHTGDPPVCPNPPIVDECYWTCDGCSADDITACGRPNTWGLTFDDGPSTDTPVLLDYLKAQKLAATFFLIGSNVIQFPDLVKREIAEGHHLASHTWSHHALTTLSNEQIVAEMKWTEKAIMDATGLRMKYMRPPYGDINNRVRFVLKKLGYIPVDWTGDAFDTNDWQLPTMTEETVLATFTASLDAYAASNKSQGFYCLEHDLNNLTVGIAQKLIPLGQARNITIAPVPVCQNDNQPYQLGGTAVIPTLSAAPTVAPTSAPSSTVTKGAAPTGSIKSGAEKRYIEKGAMVLAAAVAVVAALA</sequence>
<feature type="domain" description="NodB homology" evidence="4">
    <location>
        <begin position="104"/>
        <end position="293"/>
    </location>
</feature>
<dbReference type="SUPFAM" id="SSF88713">
    <property type="entry name" value="Glycoside hydrolase/deacetylase"/>
    <property type="match status" value="1"/>
</dbReference>
<dbReference type="InterPro" id="IPR011330">
    <property type="entry name" value="Glyco_hydro/deAcase_b/a-brl"/>
</dbReference>
<dbReference type="PANTHER" id="PTHR10587:SF133">
    <property type="entry name" value="CHITIN DEACETYLASE 1-RELATED"/>
    <property type="match status" value="1"/>
</dbReference>
<evidence type="ECO:0000313" key="5">
    <source>
        <dbReference type="EMBL" id="KAG0312114.1"/>
    </source>
</evidence>
<accession>A0A9P6R464</accession>
<dbReference type="AlphaFoldDB" id="A0A9P6R464"/>
<keyword evidence="3" id="KW-0732">Signal</keyword>
<dbReference type="InterPro" id="IPR050248">
    <property type="entry name" value="Polysacc_deacetylase_ArnD"/>
</dbReference>
<evidence type="ECO:0000256" key="3">
    <source>
        <dbReference type="SAM" id="SignalP"/>
    </source>
</evidence>
<dbReference type="Pfam" id="PF01522">
    <property type="entry name" value="Polysacc_deac_1"/>
    <property type="match status" value="1"/>
</dbReference>
<proteinExistence type="predicted"/>
<dbReference type="GO" id="GO:0009272">
    <property type="term" value="P:fungal-type cell wall biogenesis"/>
    <property type="evidence" value="ECO:0007669"/>
    <property type="project" value="UniProtKB-ARBA"/>
</dbReference>
<name>A0A9P6R464_9FUNG</name>